<gene>
    <name evidence="1" type="ORF">S12H4_45845</name>
</gene>
<sequence>EYNKAVVSSKYNESPRLSYNEVVVFSQIR</sequence>
<proteinExistence type="predicted"/>
<feature type="non-terminal residue" evidence="1">
    <location>
        <position position="1"/>
    </location>
</feature>
<organism evidence="1">
    <name type="scientific">marine sediment metagenome</name>
    <dbReference type="NCBI Taxonomy" id="412755"/>
    <lineage>
        <taxon>unclassified sequences</taxon>
        <taxon>metagenomes</taxon>
        <taxon>ecological metagenomes</taxon>
    </lineage>
</organism>
<reference evidence="1" key="1">
    <citation type="journal article" date="2014" name="Front. Microbiol.">
        <title>High frequency of phylogenetically diverse reductive dehalogenase-homologous genes in deep subseafloor sedimentary metagenomes.</title>
        <authorList>
            <person name="Kawai M."/>
            <person name="Futagami T."/>
            <person name="Toyoda A."/>
            <person name="Takaki Y."/>
            <person name="Nishi S."/>
            <person name="Hori S."/>
            <person name="Arai W."/>
            <person name="Tsubouchi T."/>
            <person name="Morono Y."/>
            <person name="Uchiyama I."/>
            <person name="Ito T."/>
            <person name="Fujiyama A."/>
            <person name="Inagaki F."/>
            <person name="Takami H."/>
        </authorList>
    </citation>
    <scope>NUCLEOTIDE SEQUENCE</scope>
    <source>
        <strain evidence="1">Expedition CK06-06</strain>
    </source>
</reference>
<name>X1U491_9ZZZZ</name>
<protein>
    <submittedName>
        <fullName evidence="1">Uncharacterized protein</fullName>
    </submittedName>
</protein>
<evidence type="ECO:0000313" key="1">
    <source>
        <dbReference type="EMBL" id="GAJ12393.1"/>
    </source>
</evidence>
<dbReference type="EMBL" id="BARW01028391">
    <property type="protein sequence ID" value="GAJ12393.1"/>
    <property type="molecule type" value="Genomic_DNA"/>
</dbReference>
<comment type="caution">
    <text evidence="1">The sequence shown here is derived from an EMBL/GenBank/DDBJ whole genome shotgun (WGS) entry which is preliminary data.</text>
</comment>
<accession>X1U491</accession>
<dbReference type="AlphaFoldDB" id="X1U491"/>